<sequence>MSSMGRSASAPLHTRSRSRYSSVLESALVGLGREDAVVRSTRKPRKKRRYDASQSPIRGLAKALSAPEQRSQAAAEEEEDPFACLKLLKSQKKNKKRREETRKSEEEASSPAVTRSASKLKKRHKRRHAGVLEMAGNTPVTRSMSMKKAKRSSLEMIEDTEQEPEEGDVVIQKKLLFSPEPKKKKVKGEKKKRREAESKMKSEKKGVKVNRKAVVLKNWRVVWPPMLEPDSERAEMIVMGQVGGESALFVVGKREGAAKFTAKDGTYVALSGKPDRDAARSAGIPRAAMRLMEDGIPTFFYKRLLPFVQKSQKTEKRKSVAVRNLAKKKTRNSSPMPPIDEEADLSTEEPVASPSIQGGDLYETPKPKKARPPASEQKKSAKTDQPEPEAEADAWTNEQLEALMDAKLQIPTTASNFWAQVAQYVPGKSAQDCQAKTFEQFRSPPTKRKAAKKPLKRANADANSAIPTKIARAGSNKFKKQVREFVEEYEKKHADDLFDTTPSKEGLPELPEFDAIKSPEMATRSHSVADDDSDIDDEAPGLLKKISSRRRDDIDSYVLGINRQHVASGGVMVRGKVRRVTSMATPVKAATSCAKKKAVMLVEDVGSHCVRGVVSPGGTTHVRIEKDGSSSEGEDEDSYHSSEEVEDFDIH</sequence>
<feature type="compositionally biased region" description="Basic residues" evidence="1">
    <location>
        <begin position="182"/>
        <end position="193"/>
    </location>
</feature>
<gene>
    <name evidence="3" type="ORF">JG688_00009773</name>
</gene>
<evidence type="ECO:0000259" key="2">
    <source>
        <dbReference type="PROSITE" id="PS50090"/>
    </source>
</evidence>
<feature type="compositionally biased region" description="Basic residues" evidence="1">
    <location>
        <begin position="319"/>
        <end position="331"/>
    </location>
</feature>
<dbReference type="InterPro" id="IPR039110">
    <property type="entry name" value="KNL2-like"/>
</dbReference>
<evidence type="ECO:0000313" key="4">
    <source>
        <dbReference type="Proteomes" id="UP000709295"/>
    </source>
</evidence>
<feature type="compositionally biased region" description="Basic and acidic residues" evidence="1">
    <location>
        <begin position="638"/>
        <end position="651"/>
    </location>
</feature>
<feature type="compositionally biased region" description="Basic and acidic residues" evidence="1">
    <location>
        <begin position="194"/>
        <end position="205"/>
    </location>
</feature>
<dbReference type="GO" id="GO:0000775">
    <property type="term" value="C:chromosome, centromeric region"/>
    <property type="evidence" value="ECO:0007669"/>
    <property type="project" value="TreeGrafter"/>
</dbReference>
<reference evidence="3" key="1">
    <citation type="submission" date="2021-01" db="EMBL/GenBank/DDBJ databases">
        <title>Phytophthora aleatoria, a newly-described species from Pinus radiata is distinct from Phytophthora cactorum isolates based on comparative genomics.</title>
        <authorList>
            <person name="Mcdougal R."/>
            <person name="Panda P."/>
            <person name="Williams N."/>
            <person name="Studholme D.J."/>
        </authorList>
    </citation>
    <scope>NUCLEOTIDE SEQUENCE</scope>
    <source>
        <strain evidence="3">NZFS 4037</strain>
    </source>
</reference>
<feature type="region of interest" description="Disordered" evidence="1">
    <location>
        <begin position="1"/>
        <end position="205"/>
    </location>
</feature>
<feature type="region of interest" description="Disordered" evidence="1">
    <location>
        <begin position="615"/>
        <end position="651"/>
    </location>
</feature>
<feature type="domain" description="Myb-like" evidence="2">
    <location>
        <begin position="387"/>
        <end position="436"/>
    </location>
</feature>
<dbReference type="Proteomes" id="UP000709295">
    <property type="component" value="Unassembled WGS sequence"/>
</dbReference>
<dbReference type="InterPro" id="IPR001005">
    <property type="entry name" value="SANT/Myb"/>
</dbReference>
<feature type="compositionally biased region" description="Basic and acidic residues" evidence="1">
    <location>
        <begin position="376"/>
        <end position="385"/>
    </location>
</feature>
<protein>
    <recommendedName>
        <fullName evidence="2">Myb-like domain-containing protein</fullName>
    </recommendedName>
</protein>
<evidence type="ECO:0000313" key="3">
    <source>
        <dbReference type="EMBL" id="KAG6960087.1"/>
    </source>
</evidence>
<feature type="region of interest" description="Disordered" evidence="1">
    <location>
        <begin position="316"/>
        <end position="398"/>
    </location>
</feature>
<feature type="compositionally biased region" description="Basic residues" evidence="1">
    <location>
        <begin position="40"/>
        <end position="49"/>
    </location>
</feature>
<dbReference type="PANTHER" id="PTHR16124:SF3">
    <property type="entry name" value="MIS18-BINDING PROTEIN 1"/>
    <property type="match status" value="1"/>
</dbReference>
<proteinExistence type="predicted"/>
<dbReference type="EMBL" id="JAENGY010000578">
    <property type="protein sequence ID" value="KAG6960087.1"/>
    <property type="molecule type" value="Genomic_DNA"/>
</dbReference>
<keyword evidence="4" id="KW-1185">Reference proteome</keyword>
<organism evidence="3 4">
    <name type="scientific">Phytophthora aleatoria</name>
    <dbReference type="NCBI Taxonomy" id="2496075"/>
    <lineage>
        <taxon>Eukaryota</taxon>
        <taxon>Sar</taxon>
        <taxon>Stramenopiles</taxon>
        <taxon>Oomycota</taxon>
        <taxon>Peronosporomycetes</taxon>
        <taxon>Peronosporales</taxon>
        <taxon>Peronosporaceae</taxon>
        <taxon>Phytophthora</taxon>
    </lineage>
</organism>
<feature type="compositionally biased region" description="Basic residues" evidence="1">
    <location>
        <begin position="118"/>
        <end position="129"/>
    </location>
</feature>
<comment type="caution">
    <text evidence="3">The sequence shown here is derived from an EMBL/GenBank/DDBJ whole genome shotgun (WGS) entry which is preliminary data.</text>
</comment>
<name>A0A8J5IT96_9STRA</name>
<feature type="compositionally biased region" description="Basic and acidic residues" evidence="1">
    <location>
        <begin position="97"/>
        <end position="106"/>
    </location>
</feature>
<feature type="compositionally biased region" description="Acidic residues" evidence="1">
    <location>
        <begin position="156"/>
        <end position="168"/>
    </location>
</feature>
<dbReference type="CDD" id="cd00167">
    <property type="entry name" value="SANT"/>
    <property type="match status" value="1"/>
</dbReference>
<dbReference type="PROSITE" id="PS50090">
    <property type="entry name" value="MYB_LIKE"/>
    <property type="match status" value="1"/>
</dbReference>
<dbReference type="AlphaFoldDB" id="A0A8J5IT96"/>
<dbReference type="PANTHER" id="PTHR16124">
    <property type="entry name" value="MIS18-BINDING PROTEIN 1"/>
    <property type="match status" value="1"/>
</dbReference>
<evidence type="ECO:0000256" key="1">
    <source>
        <dbReference type="SAM" id="MobiDB-lite"/>
    </source>
</evidence>
<accession>A0A8J5IT96</accession>